<proteinExistence type="predicted"/>
<dbReference type="Proteomes" id="UP000177165">
    <property type="component" value="Unassembled WGS sequence"/>
</dbReference>
<keyword evidence="1" id="KW-0812">Transmembrane</keyword>
<gene>
    <name evidence="2" type="ORF">A3B74_00520</name>
</gene>
<evidence type="ECO:0000313" key="3">
    <source>
        <dbReference type="Proteomes" id="UP000177165"/>
    </source>
</evidence>
<dbReference type="AlphaFoldDB" id="A0A1G2AS17"/>
<feature type="transmembrane region" description="Helical" evidence="1">
    <location>
        <begin position="267"/>
        <end position="288"/>
    </location>
</feature>
<feature type="transmembrane region" description="Helical" evidence="1">
    <location>
        <begin position="353"/>
        <end position="374"/>
    </location>
</feature>
<feature type="transmembrane region" description="Helical" evidence="1">
    <location>
        <begin position="300"/>
        <end position="321"/>
    </location>
</feature>
<organism evidence="2 3">
    <name type="scientific">Candidatus Kerfeldbacteria bacterium RIFCSPHIGHO2_02_FULL_42_14</name>
    <dbReference type="NCBI Taxonomy" id="1798540"/>
    <lineage>
        <taxon>Bacteria</taxon>
        <taxon>Candidatus Kerfeldiibacteriota</taxon>
    </lineage>
</organism>
<evidence type="ECO:0000313" key="2">
    <source>
        <dbReference type="EMBL" id="OGY79319.1"/>
    </source>
</evidence>
<dbReference type="STRING" id="1798540.A3B74_00520"/>
<name>A0A1G2AS17_9BACT</name>
<accession>A0A1G2AS17</accession>
<evidence type="ECO:0000256" key="1">
    <source>
        <dbReference type="SAM" id="Phobius"/>
    </source>
</evidence>
<dbReference type="EMBL" id="MHKB01000009">
    <property type="protein sequence ID" value="OGY79319.1"/>
    <property type="molecule type" value="Genomic_DNA"/>
</dbReference>
<comment type="caution">
    <text evidence="2">The sequence shown here is derived from an EMBL/GenBank/DDBJ whole genome shotgun (WGS) entry which is preliminary data.</text>
</comment>
<keyword evidence="1" id="KW-0472">Membrane</keyword>
<sequence length="390" mass="43296">MPNDSENIQKAPSQGGAKKFFSVLFLLLFLFLGPSVLYATLVQRTLLNATGIKSQLRKAQIGERFPQLAADFFAATPSQIPDDTLEGISKNTSFPIQDPFLPFGGRQQFEEKLSQILPPHDVYVFLDNIVDTTFAWWDSGQPLESIPLVLSFSSIKERLKPVVISSLESHINNLPVCTPEELAQMGLQNEGDLPNVFSMACRPEGFTLDNLEQQGISKDQLAQMALISIYDKVDVGLLLSDAAQADPEQFEQFNVLITQMRQAFDTAALVLLFLQIFTGFCFLMILILNFSSLTSLLRYAGWALFLCGLFILAQAGFLYFFPDAMTIATSGTPELEQFADILPEVIHTVFWSIIRPALFVGTPLFLVGIILLIVRHFASSAKPVETKIQA</sequence>
<keyword evidence="1" id="KW-1133">Transmembrane helix</keyword>
<reference evidence="2 3" key="1">
    <citation type="journal article" date="2016" name="Nat. Commun.">
        <title>Thousands of microbial genomes shed light on interconnected biogeochemical processes in an aquifer system.</title>
        <authorList>
            <person name="Anantharaman K."/>
            <person name="Brown C.T."/>
            <person name="Hug L.A."/>
            <person name="Sharon I."/>
            <person name="Castelle C.J."/>
            <person name="Probst A.J."/>
            <person name="Thomas B.C."/>
            <person name="Singh A."/>
            <person name="Wilkins M.J."/>
            <person name="Karaoz U."/>
            <person name="Brodie E.L."/>
            <person name="Williams K.H."/>
            <person name="Hubbard S.S."/>
            <person name="Banfield J.F."/>
        </authorList>
    </citation>
    <scope>NUCLEOTIDE SEQUENCE [LARGE SCALE GENOMIC DNA]</scope>
</reference>
<protein>
    <submittedName>
        <fullName evidence="2">Uncharacterized protein</fullName>
    </submittedName>
</protein>